<dbReference type="SUPFAM" id="SSF53474">
    <property type="entry name" value="alpha/beta-Hydrolases"/>
    <property type="match status" value="1"/>
</dbReference>
<evidence type="ECO:0000256" key="1">
    <source>
        <dbReference type="ARBA" id="ARBA00022801"/>
    </source>
</evidence>
<protein>
    <submittedName>
        <fullName evidence="5">Alpha/beta hydrolase family protein</fullName>
        <ecNumber evidence="5">3.4.-.-</ecNumber>
    </submittedName>
</protein>
<gene>
    <name evidence="5" type="ORF">ACFQ00_09610</name>
</gene>
<reference evidence="6" key="1">
    <citation type="journal article" date="2019" name="Int. J. Syst. Evol. Microbiol.">
        <title>The Global Catalogue of Microorganisms (GCM) 10K type strain sequencing project: providing services to taxonomists for standard genome sequencing and annotation.</title>
        <authorList>
            <consortium name="The Broad Institute Genomics Platform"/>
            <consortium name="The Broad Institute Genome Sequencing Center for Infectious Disease"/>
            <person name="Wu L."/>
            <person name="Ma J."/>
        </authorList>
    </citation>
    <scope>NUCLEOTIDE SEQUENCE [LARGE SCALE GENOMIC DNA]</scope>
    <source>
        <strain evidence="6">CCUG 52537</strain>
    </source>
</reference>
<dbReference type="PRINTS" id="PR00862">
    <property type="entry name" value="PROLIGOPTASE"/>
</dbReference>
<dbReference type="InterPro" id="IPR002470">
    <property type="entry name" value="Peptidase_S9A"/>
</dbReference>
<feature type="region of interest" description="Disordered" evidence="2">
    <location>
        <begin position="22"/>
        <end position="44"/>
    </location>
</feature>
<feature type="signal peptide" evidence="3">
    <location>
        <begin position="1"/>
        <end position="15"/>
    </location>
</feature>
<organism evidence="5 6">
    <name type="scientific">Sphingosinicella xenopeptidilytica</name>
    <dbReference type="NCBI Taxonomy" id="364098"/>
    <lineage>
        <taxon>Bacteria</taxon>
        <taxon>Pseudomonadati</taxon>
        <taxon>Pseudomonadota</taxon>
        <taxon>Alphaproteobacteria</taxon>
        <taxon>Sphingomonadales</taxon>
        <taxon>Sphingosinicellaceae</taxon>
        <taxon>Sphingosinicella</taxon>
    </lineage>
</organism>
<proteinExistence type="predicted"/>
<comment type="caution">
    <text evidence="5">The sequence shown here is derived from an EMBL/GenBank/DDBJ whole genome shotgun (WGS) entry which is preliminary data.</text>
</comment>
<accession>A0ABW3C381</accession>
<dbReference type="GO" id="GO:0016787">
    <property type="term" value="F:hydrolase activity"/>
    <property type="evidence" value="ECO:0007669"/>
    <property type="project" value="UniProtKB-KW"/>
</dbReference>
<evidence type="ECO:0000313" key="6">
    <source>
        <dbReference type="Proteomes" id="UP001597124"/>
    </source>
</evidence>
<keyword evidence="3" id="KW-0732">Signal</keyword>
<dbReference type="EMBL" id="JBHTIK010000005">
    <property type="protein sequence ID" value="MFD0848577.1"/>
    <property type="molecule type" value="Genomic_DNA"/>
</dbReference>
<dbReference type="InterPro" id="IPR001375">
    <property type="entry name" value="Peptidase_S9_cat"/>
</dbReference>
<sequence length="347" mass="37781">MLLVTALIASLAASAAPETSAAGKGAANNFSRSADGREGALDSFTNTGTDDPAALLKHLQQEIYVNQQLAILTQFRLDYSDRIRLSTEYVNSDGELIPTHVFTPVKASNARRPAVVMVHGGFHERLEPSWFPIIEAAVEAGYAVLFPEYRGSRGYGDAIYQNDYGNTDVADVLAAARYAATRPDIDGGRIGILGQSRGGMVTLLAIERAPKQFKAAVDIVGLTDFVAYMSYKPDYRRKEIAETNPSFKGKLPHENLPAYINVSPINFVDKIEAPVLVLATSGDKIVPHTIHTGRLVDALKANGKVHEAKIYDEAPGGHVFMKGATPERDDALKRIVAWFNRWMGPAR</sequence>
<evidence type="ECO:0000313" key="5">
    <source>
        <dbReference type="EMBL" id="MFD0848577.1"/>
    </source>
</evidence>
<evidence type="ECO:0000256" key="2">
    <source>
        <dbReference type="SAM" id="MobiDB-lite"/>
    </source>
</evidence>
<dbReference type="RefSeq" id="WP_381489559.1">
    <property type="nucleotide sequence ID" value="NZ_JBHTIK010000005.1"/>
</dbReference>
<evidence type="ECO:0000256" key="3">
    <source>
        <dbReference type="SAM" id="SignalP"/>
    </source>
</evidence>
<feature type="domain" description="Peptidase S9 prolyl oligopeptidase catalytic" evidence="4">
    <location>
        <begin position="137"/>
        <end position="344"/>
    </location>
</feature>
<evidence type="ECO:0000259" key="4">
    <source>
        <dbReference type="Pfam" id="PF00326"/>
    </source>
</evidence>
<name>A0ABW3C381_SPHXN</name>
<dbReference type="Gene3D" id="3.40.50.1820">
    <property type="entry name" value="alpha/beta hydrolase"/>
    <property type="match status" value="1"/>
</dbReference>
<keyword evidence="1 5" id="KW-0378">Hydrolase</keyword>
<feature type="chain" id="PRO_5047304968" evidence="3">
    <location>
        <begin position="16"/>
        <end position="347"/>
    </location>
</feature>
<dbReference type="InterPro" id="IPR029058">
    <property type="entry name" value="AB_hydrolase_fold"/>
</dbReference>
<dbReference type="EC" id="3.4.-.-" evidence="5"/>
<dbReference type="Pfam" id="PF00326">
    <property type="entry name" value="Peptidase_S9"/>
    <property type="match status" value="1"/>
</dbReference>
<dbReference type="Proteomes" id="UP001597124">
    <property type="component" value="Unassembled WGS sequence"/>
</dbReference>
<keyword evidence="6" id="KW-1185">Reference proteome</keyword>
<dbReference type="PANTHER" id="PTHR42776">
    <property type="entry name" value="SERINE PEPTIDASE S9 FAMILY MEMBER"/>
    <property type="match status" value="1"/>
</dbReference>
<dbReference type="PANTHER" id="PTHR42776:SF27">
    <property type="entry name" value="DIPEPTIDYL PEPTIDASE FAMILY MEMBER 6"/>
    <property type="match status" value="1"/>
</dbReference>